<sequence length="136" mass="15099">MGLMAEWLALWGSVPQVSDSPPSGVMDVCSETDCRRTLSTRTRRIKKQQPPPKTKTPYKSNFQSHSLFAHFCTKASPAKLKTTGRRSPNKPWDCYPGTTSTQTTGERRRDSGTAEKWRMIRRNPADISISAAAGGN</sequence>
<name>A0AAV4WRE6_CAEEX</name>
<gene>
    <name evidence="3" type="ORF">CEXT_384311</name>
</gene>
<feature type="signal peptide" evidence="2">
    <location>
        <begin position="1"/>
        <end position="19"/>
    </location>
</feature>
<dbReference type="EMBL" id="BPLR01016636">
    <property type="protein sequence ID" value="GIY85272.1"/>
    <property type="molecule type" value="Genomic_DNA"/>
</dbReference>
<evidence type="ECO:0000313" key="4">
    <source>
        <dbReference type="Proteomes" id="UP001054945"/>
    </source>
</evidence>
<evidence type="ECO:0000256" key="1">
    <source>
        <dbReference type="SAM" id="MobiDB-lite"/>
    </source>
</evidence>
<feature type="region of interest" description="Disordered" evidence="1">
    <location>
        <begin position="79"/>
        <end position="136"/>
    </location>
</feature>
<proteinExistence type="predicted"/>
<organism evidence="3 4">
    <name type="scientific">Caerostris extrusa</name>
    <name type="common">Bark spider</name>
    <name type="synonym">Caerostris bankana</name>
    <dbReference type="NCBI Taxonomy" id="172846"/>
    <lineage>
        <taxon>Eukaryota</taxon>
        <taxon>Metazoa</taxon>
        <taxon>Ecdysozoa</taxon>
        <taxon>Arthropoda</taxon>
        <taxon>Chelicerata</taxon>
        <taxon>Arachnida</taxon>
        <taxon>Araneae</taxon>
        <taxon>Araneomorphae</taxon>
        <taxon>Entelegynae</taxon>
        <taxon>Araneoidea</taxon>
        <taxon>Araneidae</taxon>
        <taxon>Caerostris</taxon>
    </lineage>
</organism>
<feature type="compositionally biased region" description="Basic and acidic residues" evidence="1">
    <location>
        <begin position="105"/>
        <end position="118"/>
    </location>
</feature>
<dbReference type="AlphaFoldDB" id="A0AAV4WRE6"/>
<feature type="chain" id="PRO_5043741641" evidence="2">
    <location>
        <begin position="20"/>
        <end position="136"/>
    </location>
</feature>
<dbReference type="Proteomes" id="UP001054945">
    <property type="component" value="Unassembled WGS sequence"/>
</dbReference>
<reference evidence="3 4" key="1">
    <citation type="submission" date="2021-06" db="EMBL/GenBank/DDBJ databases">
        <title>Caerostris extrusa draft genome.</title>
        <authorList>
            <person name="Kono N."/>
            <person name="Arakawa K."/>
        </authorList>
    </citation>
    <scope>NUCLEOTIDE SEQUENCE [LARGE SCALE GENOMIC DNA]</scope>
</reference>
<evidence type="ECO:0000256" key="2">
    <source>
        <dbReference type="SAM" id="SignalP"/>
    </source>
</evidence>
<comment type="caution">
    <text evidence="3">The sequence shown here is derived from an EMBL/GenBank/DDBJ whole genome shotgun (WGS) entry which is preliminary data.</text>
</comment>
<accession>A0AAV4WRE6</accession>
<keyword evidence="2" id="KW-0732">Signal</keyword>
<keyword evidence="4" id="KW-1185">Reference proteome</keyword>
<protein>
    <submittedName>
        <fullName evidence="3">Uncharacterized protein</fullName>
    </submittedName>
</protein>
<evidence type="ECO:0000313" key="3">
    <source>
        <dbReference type="EMBL" id="GIY85272.1"/>
    </source>
</evidence>